<dbReference type="InterPro" id="IPR013154">
    <property type="entry name" value="ADH-like_N"/>
</dbReference>
<evidence type="ECO:0000259" key="1">
    <source>
        <dbReference type="SMART" id="SM00829"/>
    </source>
</evidence>
<organism evidence="2 3">
    <name type="scientific">Echria macrotheca</name>
    <dbReference type="NCBI Taxonomy" id="438768"/>
    <lineage>
        <taxon>Eukaryota</taxon>
        <taxon>Fungi</taxon>
        <taxon>Dikarya</taxon>
        <taxon>Ascomycota</taxon>
        <taxon>Pezizomycotina</taxon>
        <taxon>Sordariomycetes</taxon>
        <taxon>Sordariomycetidae</taxon>
        <taxon>Sordariales</taxon>
        <taxon>Schizotheciaceae</taxon>
        <taxon>Echria</taxon>
    </lineage>
</organism>
<dbReference type="PANTHER" id="PTHR43482">
    <property type="entry name" value="PROTEIN AST1-RELATED"/>
    <property type="match status" value="1"/>
</dbReference>
<dbReference type="CDD" id="cd05289">
    <property type="entry name" value="MDR_like_2"/>
    <property type="match status" value="1"/>
</dbReference>
<dbReference type="AlphaFoldDB" id="A0AAJ0B368"/>
<keyword evidence="3" id="KW-1185">Reference proteome</keyword>
<dbReference type="EMBL" id="MU839847">
    <property type="protein sequence ID" value="KAK1750340.1"/>
    <property type="molecule type" value="Genomic_DNA"/>
</dbReference>
<dbReference type="InterPro" id="IPR036291">
    <property type="entry name" value="NAD(P)-bd_dom_sf"/>
</dbReference>
<dbReference type="SMART" id="SM00829">
    <property type="entry name" value="PKS_ER"/>
    <property type="match status" value="1"/>
</dbReference>
<dbReference type="Gene3D" id="3.40.50.720">
    <property type="entry name" value="NAD(P)-binding Rossmann-like Domain"/>
    <property type="match status" value="1"/>
</dbReference>
<accession>A0AAJ0B368</accession>
<feature type="domain" description="Enoyl reductase (ER)" evidence="1">
    <location>
        <begin position="56"/>
        <end position="357"/>
    </location>
</feature>
<dbReference type="GO" id="GO:0016491">
    <property type="term" value="F:oxidoreductase activity"/>
    <property type="evidence" value="ECO:0007669"/>
    <property type="project" value="InterPro"/>
</dbReference>
<dbReference type="InterPro" id="IPR052585">
    <property type="entry name" value="Lipid_raft_assoc_Zn_ADH"/>
</dbReference>
<dbReference type="SUPFAM" id="SSF50129">
    <property type="entry name" value="GroES-like"/>
    <property type="match status" value="1"/>
</dbReference>
<protein>
    <recommendedName>
        <fullName evidence="1">Enoyl reductase (ER) domain-containing protein</fullName>
    </recommendedName>
</protein>
<dbReference type="SUPFAM" id="SSF51735">
    <property type="entry name" value="NAD(P)-binding Rossmann-fold domains"/>
    <property type="match status" value="1"/>
</dbReference>
<evidence type="ECO:0000313" key="3">
    <source>
        <dbReference type="Proteomes" id="UP001239445"/>
    </source>
</evidence>
<dbReference type="InterPro" id="IPR011032">
    <property type="entry name" value="GroES-like_sf"/>
</dbReference>
<proteinExistence type="predicted"/>
<dbReference type="InterPro" id="IPR020843">
    <property type="entry name" value="ER"/>
</dbReference>
<dbReference type="PANTHER" id="PTHR43482:SF4">
    <property type="entry name" value="ALCOHOL DEHYDROGENASE, PUTATIVE (AFU_ORTHOLOGUE AFUA_7G06260)-RELATED"/>
    <property type="match status" value="1"/>
</dbReference>
<reference evidence="2" key="1">
    <citation type="submission" date="2023-06" db="EMBL/GenBank/DDBJ databases">
        <title>Genome-scale phylogeny and comparative genomics of the fungal order Sordariales.</title>
        <authorList>
            <consortium name="Lawrence Berkeley National Laboratory"/>
            <person name="Hensen N."/>
            <person name="Bonometti L."/>
            <person name="Westerberg I."/>
            <person name="Brannstrom I.O."/>
            <person name="Guillou S."/>
            <person name="Cros-Aarteil S."/>
            <person name="Calhoun S."/>
            <person name="Haridas S."/>
            <person name="Kuo A."/>
            <person name="Mondo S."/>
            <person name="Pangilinan J."/>
            <person name="Riley R."/>
            <person name="Labutti K."/>
            <person name="Andreopoulos B."/>
            <person name="Lipzen A."/>
            <person name="Chen C."/>
            <person name="Yanf M."/>
            <person name="Daum C."/>
            <person name="Ng V."/>
            <person name="Clum A."/>
            <person name="Steindorff A."/>
            <person name="Ohm R."/>
            <person name="Martin F."/>
            <person name="Silar P."/>
            <person name="Natvig D."/>
            <person name="Lalanne C."/>
            <person name="Gautier V."/>
            <person name="Ament-Velasquez S.L."/>
            <person name="Kruys A."/>
            <person name="Hutchinson M.I."/>
            <person name="Powell A.J."/>
            <person name="Barry K."/>
            <person name="Miller A.N."/>
            <person name="Grigoriev I.V."/>
            <person name="Debuchy R."/>
            <person name="Gladieux P."/>
            <person name="Thoren M.H."/>
            <person name="Johannesson H."/>
        </authorList>
    </citation>
    <scope>NUCLEOTIDE SEQUENCE</scope>
    <source>
        <strain evidence="2">PSN4</strain>
    </source>
</reference>
<comment type="caution">
    <text evidence="2">The sequence shown here is derived from an EMBL/GenBank/DDBJ whole genome shotgun (WGS) entry which is preliminary data.</text>
</comment>
<name>A0AAJ0B368_9PEZI</name>
<sequence>MKLHIGAPRILAFSIRTTSIASRVSRRTSPSPHDPKTRFTRHFTTMKAVQILGERGKHQLALSDSLPRPTPAGKELLIKVHAAGITADEVSWVEVYKTPSRIPGHDISGTIAQLGPDYSGPFTVGDAVFAMLHADRGQGMAEYALASAEEVAPKPKTISHAQAAALPIPVVTAWEALFRHAELKSRARILVTGASGAVGQMLVQIAKHVVDAEVVALGSVQKHELLRELGAAEVVDYNVENWDETIKEVDAVFDTAGGLVLSKSWKVVKGDGVIVTVADPPPAWAFTKELPTELSSKPGVKYIYFVLEPDSAALEKVGDLIDRGAVKTLPVVEYPVSEALEAWKAAGQRSRKGKVVINFV</sequence>
<dbReference type="Gene3D" id="3.90.180.10">
    <property type="entry name" value="Medium-chain alcohol dehydrogenases, catalytic domain"/>
    <property type="match status" value="1"/>
</dbReference>
<dbReference type="Pfam" id="PF08240">
    <property type="entry name" value="ADH_N"/>
    <property type="match status" value="1"/>
</dbReference>
<gene>
    <name evidence="2" type="ORF">QBC47DRAFT_393943</name>
</gene>
<evidence type="ECO:0000313" key="2">
    <source>
        <dbReference type="EMBL" id="KAK1750340.1"/>
    </source>
</evidence>
<dbReference type="Proteomes" id="UP001239445">
    <property type="component" value="Unassembled WGS sequence"/>
</dbReference>
<dbReference type="Pfam" id="PF13602">
    <property type="entry name" value="ADH_zinc_N_2"/>
    <property type="match status" value="1"/>
</dbReference>